<sequence>VVGITLILVLFCYRIWRSWWESCGSAFTLQCPKDPSSFAAQPTTSGRDAGSRWTFGRVDVAGKVGKGGMEVKTRGSPWGHACVLQHSWMGKELVLESSRINRSHEELIDVGKKKILLTLTVSGW</sequence>
<feature type="chain" id="PRO_5034698126" evidence="1">
    <location>
        <begin position="21"/>
        <end position="124"/>
    </location>
</feature>
<dbReference type="AlphaFoldDB" id="A0A8C0BIJ4"/>
<protein>
    <submittedName>
        <fullName evidence="2">Uncharacterized protein</fullName>
    </submittedName>
</protein>
<name>A0A8C0BIJ4_9AVES</name>
<accession>A0A8C0BIJ4</accession>
<reference evidence="2" key="1">
    <citation type="submission" date="2025-08" db="UniProtKB">
        <authorList>
            <consortium name="Ensembl"/>
        </authorList>
    </citation>
    <scope>IDENTIFICATION</scope>
</reference>
<dbReference type="Proteomes" id="UP000694555">
    <property type="component" value="Unplaced"/>
</dbReference>
<reference evidence="2" key="2">
    <citation type="submission" date="2025-09" db="UniProtKB">
        <authorList>
            <consortium name="Ensembl"/>
        </authorList>
    </citation>
    <scope>IDENTIFICATION</scope>
</reference>
<evidence type="ECO:0000313" key="3">
    <source>
        <dbReference type="Proteomes" id="UP000694555"/>
    </source>
</evidence>
<keyword evidence="1" id="KW-0732">Signal</keyword>
<evidence type="ECO:0000256" key="1">
    <source>
        <dbReference type="SAM" id="SignalP"/>
    </source>
</evidence>
<proteinExistence type="predicted"/>
<dbReference type="Ensembl" id="ENSBJAT00000018087.1">
    <property type="protein sequence ID" value="ENSBJAP00000017608.1"/>
    <property type="gene ID" value="ENSBJAG00000011597.1"/>
</dbReference>
<evidence type="ECO:0000313" key="2">
    <source>
        <dbReference type="Ensembl" id="ENSBJAP00000017608.1"/>
    </source>
</evidence>
<feature type="signal peptide" evidence="1">
    <location>
        <begin position="1"/>
        <end position="20"/>
    </location>
</feature>
<keyword evidence="3" id="KW-1185">Reference proteome</keyword>
<organism evidence="2 3">
    <name type="scientific">Buteo japonicus</name>
    <dbReference type="NCBI Taxonomy" id="224669"/>
    <lineage>
        <taxon>Eukaryota</taxon>
        <taxon>Metazoa</taxon>
        <taxon>Chordata</taxon>
        <taxon>Craniata</taxon>
        <taxon>Vertebrata</taxon>
        <taxon>Euteleostomi</taxon>
        <taxon>Archelosauria</taxon>
        <taxon>Archosauria</taxon>
        <taxon>Dinosauria</taxon>
        <taxon>Saurischia</taxon>
        <taxon>Theropoda</taxon>
        <taxon>Coelurosauria</taxon>
        <taxon>Aves</taxon>
        <taxon>Neognathae</taxon>
        <taxon>Neoaves</taxon>
        <taxon>Telluraves</taxon>
        <taxon>Accipitrimorphae</taxon>
        <taxon>Accipitriformes</taxon>
        <taxon>Accipitridae</taxon>
        <taxon>Accipitrinae</taxon>
        <taxon>Buteo</taxon>
    </lineage>
</organism>